<evidence type="ECO:0000313" key="9">
    <source>
        <dbReference type="EMBL" id="ODM01961.1"/>
    </source>
</evidence>
<dbReference type="Proteomes" id="UP000094271">
    <property type="component" value="Unassembled WGS sequence"/>
</dbReference>
<feature type="transmembrane region" description="Helical" evidence="8">
    <location>
        <begin position="43"/>
        <end position="70"/>
    </location>
</feature>
<dbReference type="FunFam" id="1.10.3860.10:FF:000001">
    <property type="entry name" value="C4-dicarboxylate transport protein"/>
    <property type="match status" value="1"/>
</dbReference>
<gene>
    <name evidence="9" type="primary">gltP</name>
    <name evidence="10" type="ORF">BEH84_00208</name>
    <name evidence="11" type="ORF">BEI59_27130</name>
    <name evidence="9" type="ORF">BEI61_05960</name>
    <name evidence="12" type="ORF">BEI63_03010</name>
</gene>
<dbReference type="AlphaFoldDB" id="A0A1E3UC68"/>
<proteinExistence type="predicted"/>
<dbReference type="SUPFAM" id="SSF118215">
    <property type="entry name" value="Proton glutamate symport protein"/>
    <property type="match status" value="1"/>
</dbReference>
<dbReference type="PANTHER" id="PTHR42865:SF7">
    <property type="entry name" value="PROTON_GLUTAMATE-ASPARTATE SYMPORTER"/>
    <property type="match status" value="1"/>
</dbReference>
<keyword evidence="3" id="KW-1003">Cell membrane</keyword>
<evidence type="ECO:0000313" key="11">
    <source>
        <dbReference type="EMBL" id="ODR45414.1"/>
    </source>
</evidence>
<dbReference type="Pfam" id="PF00375">
    <property type="entry name" value="SDF"/>
    <property type="match status" value="1"/>
</dbReference>
<dbReference type="InterPro" id="IPR001991">
    <property type="entry name" value="Na-dicarboxylate_symporter"/>
</dbReference>
<sequence length="424" mass="44963">MKKKKKNLTTVIFIALLCGAFTGLVLNLWVPEGYFRDTVIVNGIFYVIGQGFIRLMQMLVVPLVFCSLVCGSMAIGDTKRLGRVGVKTIGFYLLTTAVAISVAIFLAGLINPGLGLDLGKIQGTETVIAEKTSIVDTILNIIPTNPLGALAEGEMLPIILFALILGVILAHRGEKADTVSSFFSQFNDIMMDMTMGVMKLAPVGVFCLIARTFAGLGLDAFVPLLKYMFAVFLALAVQGLVVYQVLLKLFTGLSPVKFLKKFAPVMAFAFSTATSNATIPLSIDTLHKKMGVSKKISSFTIPLGATINMDGTAIMQGVAVVFAAQAFHIHLSAADFLTVIATATLASIGTAGVPSVGLITLSMVFNSVGLPVEAIGLIMGIDRILDMTRTAVNITGDAVCTTIVAKQDNAVNVEIFNRKDPLAG</sequence>
<feature type="transmembrane region" description="Helical" evidence="8">
    <location>
        <begin position="336"/>
        <end position="353"/>
    </location>
</feature>
<dbReference type="OrthoDB" id="9768885at2"/>
<reference evidence="11 14" key="3">
    <citation type="submission" date="2016-08" db="EMBL/GenBank/DDBJ databases">
        <authorList>
            <person name="Seilhamer J.J."/>
        </authorList>
    </citation>
    <scope>NUCLEOTIDE SEQUENCE [LARGE SCALE GENOMIC DNA]</scope>
    <source>
        <strain evidence="11 14">NML150140-1</strain>
    </source>
</reference>
<reference evidence="13 16" key="1">
    <citation type="submission" date="2016-07" db="EMBL/GenBank/DDBJ databases">
        <title>Characterization of isolates of Eisenbergiella tayi derived from blood cultures, using whole genome sequencing.</title>
        <authorList>
            <person name="Burdz T."/>
            <person name="Wiebe D."/>
            <person name="Huynh C."/>
            <person name="Bernard K."/>
        </authorList>
    </citation>
    <scope>NUCLEOTIDE SEQUENCE [LARGE SCALE GENOMIC DNA]</scope>
    <source>
        <strain evidence="9 13">NML 110608</strain>
        <strain evidence="10 16">NML 120489</strain>
    </source>
</reference>
<evidence type="ECO:0000256" key="2">
    <source>
        <dbReference type="ARBA" id="ARBA00022448"/>
    </source>
</evidence>
<feature type="transmembrane region" description="Helical" evidence="8">
    <location>
        <begin position="155"/>
        <end position="171"/>
    </location>
</feature>
<dbReference type="EMBL" id="MEHD01000008">
    <property type="protein sequence ID" value="ODR61080.1"/>
    <property type="molecule type" value="Genomic_DNA"/>
</dbReference>
<protein>
    <submittedName>
        <fullName evidence="9">Proton glutamate symport protein</fullName>
    </submittedName>
    <submittedName>
        <fullName evidence="11">Sodium:dicarboxylate symporter</fullName>
    </submittedName>
</protein>
<evidence type="ECO:0000313" key="12">
    <source>
        <dbReference type="EMBL" id="ODR61080.1"/>
    </source>
</evidence>
<comment type="caution">
    <text evidence="11">The sequence shown here is derived from an EMBL/GenBank/DDBJ whole genome shotgun (WGS) entry which is preliminary data.</text>
</comment>
<dbReference type="GO" id="GO:0015293">
    <property type="term" value="F:symporter activity"/>
    <property type="evidence" value="ECO:0007669"/>
    <property type="project" value="UniProtKB-KW"/>
</dbReference>
<dbReference type="Proteomes" id="UP000095003">
    <property type="component" value="Unassembled WGS sequence"/>
</dbReference>
<dbReference type="PATRIC" id="fig|1432052.3.peg.214"/>
<reference evidence="12 15" key="2">
    <citation type="submission" date="2016-08" db="EMBL/GenBank/DDBJ databases">
        <title>Characterization of Isolates of Eisenbergiella tayi Derived from Blood Cultures, Using Whole Genome Sequencing.</title>
        <authorList>
            <person name="Bernier A.-M."/>
            <person name="Burdz T."/>
            <person name="Wiebe D."/>
            <person name="Bernard K."/>
        </authorList>
    </citation>
    <scope>NUCLEOTIDE SEQUENCE [LARGE SCALE GENOMIC DNA]</scope>
    <source>
        <strain evidence="12 15">NML120146</strain>
    </source>
</reference>
<evidence type="ECO:0000256" key="6">
    <source>
        <dbReference type="ARBA" id="ARBA00022989"/>
    </source>
</evidence>
<keyword evidence="6 8" id="KW-1133">Transmembrane helix</keyword>
<organism evidence="11 14">
    <name type="scientific">Eisenbergiella tayi</name>
    <dbReference type="NCBI Taxonomy" id="1432052"/>
    <lineage>
        <taxon>Bacteria</taxon>
        <taxon>Bacillati</taxon>
        <taxon>Bacillota</taxon>
        <taxon>Clostridia</taxon>
        <taxon>Lachnospirales</taxon>
        <taxon>Lachnospiraceae</taxon>
        <taxon>Eisenbergiella</taxon>
    </lineage>
</organism>
<feature type="transmembrane region" description="Helical" evidence="8">
    <location>
        <begin position="303"/>
        <end position="324"/>
    </location>
</feature>
<dbReference type="GO" id="GO:0006835">
    <property type="term" value="P:dicarboxylic acid transport"/>
    <property type="evidence" value="ECO:0007669"/>
    <property type="project" value="TreeGrafter"/>
</dbReference>
<dbReference type="GeneID" id="93305275"/>
<evidence type="ECO:0000313" key="13">
    <source>
        <dbReference type="Proteomes" id="UP000094067"/>
    </source>
</evidence>
<evidence type="ECO:0000256" key="8">
    <source>
        <dbReference type="SAM" id="Phobius"/>
    </source>
</evidence>
<keyword evidence="15" id="KW-1185">Reference proteome</keyword>
<keyword evidence="4 8" id="KW-0812">Transmembrane</keyword>
<dbReference type="Gene3D" id="1.10.3860.10">
    <property type="entry name" value="Sodium:dicarboxylate symporter"/>
    <property type="match status" value="1"/>
</dbReference>
<dbReference type="RefSeq" id="WP_009253980.1">
    <property type="nucleotide sequence ID" value="NZ_BAABXS010000001.1"/>
</dbReference>
<keyword evidence="2" id="KW-0813">Transport</keyword>
<feature type="transmembrane region" description="Helical" evidence="8">
    <location>
        <begin position="200"/>
        <end position="221"/>
    </location>
</feature>
<accession>A0A1E3UC68</accession>
<name>A0A1E3UC68_9FIRM</name>
<dbReference type="EMBL" id="MCGH01000005">
    <property type="protein sequence ID" value="ODM01961.1"/>
    <property type="molecule type" value="Genomic_DNA"/>
</dbReference>
<dbReference type="EMBL" id="MCGI01000001">
    <property type="protein sequence ID" value="ODM12494.1"/>
    <property type="molecule type" value="Genomic_DNA"/>
</dbReference>
<evidence type="ECO:0000256" key="7">
    <source>
        <dbReference type="ARBA" id="ARBA00023136"/>
    </source>
</evidence>
<dbReference type="EMBL" id="MEHA01000027">
    <property type="protein sequence ID" value="ODR45414.1"/>
    <property type="molecule type" value="Genomic_DNA"/>
</dbReference>
<evidence type="ECO:0000256" key="4">
    <source>
        <dbReference type="ARBA" id="ARBA00022692"/>
    </source>
</evidence>
<evidence type="ECO:0000256" key="3">
    <source>
        <dbReference type="ARBA" id="ARBA00022475"/>
    </source>
</evidence>
<dbReference type="Proteomes" id="UP000094067">
    <property type="component" value="Unassembled WGS sequence"/>
</dbReference>
<dbReference type="PANTHER" id="PTHR42865">
    <property type="entry name" value="PROTON/GLUTAMATE-ASPARTATE SYMPORTER"/>
    <property type="match status" value="1"/>
</dbReference>
<dbReference type="Proteomes" id="UP000094869">
    <property type="component" value="Unassembled WGS sequence"/>
</dbReference>
<keyword evidence="7 8" id="KW-0472">Membrane</keyword>
<keyword evidence="5" id="KW-0769">Symport</keyword>
<dbReference type="InterPro" id="IPR036458">
    <property type="entry name" value="Na:dicarbo_symporter_sf"/>
</dbReference>
<evidence type="ECO:0000256" key="5">
    <source>
        <dbReference type="ARBA" id="ARBA00022847"/>
    </source>
</evidence>
<evidence type="ECO:0000313" key="10">
    <source>
        <dbReference type="EMBL" id="ODM12494.1"/>
    </source>
</evidence>
<dbReference type="PRINTS" id="PR00173">
    <property type="entry name" value="EDTRNSPORT"/>
</dbReference>
<feature type="transmembrane region" description="Helical" evidence="8">
    <location>
        <begin position="227"/>
        <end position="250"/>
    </location>
</feature>
<feature type="transmembrane region" description="Helical" evidence="8">
    <location>
        <begin position="262"/>
        <end position="283"/>
    </location>
</feature>
<dbReference type="GO" id="GO:0005886">
    <property type="term" value="C:plasma membrane"/>
    <property type="evidence" value="ECO:0007669"/>
    <property type="project" value="UniProtKB-SubCell"/>
</dbReference>
<evidence type="ECO:0000313" key="15">
    <source>
        <dbReference type="Proteomes" id="UP000094869"/>
    </source>
</evidence>
<comment type="subcellular location">
    <subcellularLocation>
        <location evidence="1">Cell membrane</location>
        <topology evidence="1">Multi-pass membrane protein</topology>
    </subcellularLocation>
</comment>
<evidence type="ECO:0000256" key="1">
    <source>
        <dbReference type="ARBA" id="ARBA00004651"/>
    </source>
</evidence>
<evidence type="ECO:0000313" key="14">
    <source>
        <dbReference type="Proteomes" id="UP000094271"/>
    </source>
</evidence>
<evidence type="ECO:0000313" key="16">
    <source>
        <dbReference type="Proteomes" id="UP000095003"/>
    </source>
</evidence>
<feature type="transmembrane region" description="Helical" evidence="8">
    <location>
        <begin position="359"/>
        <end position="381"/>
    </location>
</feature>
<feature type="transmembrane region" description="Helical" evidence="8">
    <location>
        <begin position="91"/>
        <end position="110"/>
    </location>
</feature>